<accession>A0A0F9NSY0</accession>
<dbReference type="InterPro" id="IPR043147">
    <property type="entry name" value="Penicillin_amidase_A-knob"/>
</dbReference>
<dbReference type="AlphaFoldDB" id="A0A0F9NSY0"/>
<dbReference type="PANTHER" id="PTHR34218">
    <property type="entry name" value="PEPTIDASE S45 PENICILLIN AMIDASE"/>
    <property type="match status" value="1"/>
</dbReference>
<dbReference type="PIRSF" id="PIRSF001227">
    <property type="entry name" value="Pen_acylase"/>
    <property type="match status" value="1"/>
</dbReference>
<sequence>IHFYRSIPKIKGTVSLTGLEADVKIIKDSWGVPHIFAQNEKDIFFACGYVHAQERMWQMDLTRRAGLGKLSEIFGRKALERDRFIRTLDLKEAARKDFEKLSSKMKNLLLSYSKGVNSWMNSRRLNWPPEFLLLGYRPQPWSPLDSLVVKEVMALLLSVDYESEILRAKLVKELGAQKALQILEEGIAAPYLEIEDVPLSEWPTPRPFQGSNNWVLAGSRTESGKPLLANDPHLEIGLPPIWHEIHVVCPSLNAVGVSLPGVPLVIIGHNESIAWGITNSGVDVQDLYVEKLNSSKDMYWDYDGWKPLFIKEEKIEIRGEKEPDRIEVRWTERGPVVSPVLSENEKHLSLSWTIYDGGRTMESFYLLNKAQNWQEFVDALKLFDAPSQNFVYADKKGNIGYYLSGKIPIRAEKAALFPYPGWEEEGRWQGFLKEEEKPNLYNPESGLIVTANNKIIPDNFPHYMGFVWEAPFREERIKELLLQLEKHSVETMKVIQNDVFSKKGELFLPYIEEIKIANGESKEALDILKNWDLRLSSGKEAALYKIFMDFFHEEVFKDDLGEDYERFNSLFKRKQAGLLRILSDPLSLWFDKKETQTVETREEIIEISLEKAYKWLEKQYGSPDKWDWMKINSFRFQHSLGEIPLLKFLNRGPYPLGGDRFTVKLSSSSLLKKKLGVSYRQIIDLSDFRNSVCVLSSGESGHFLDRFYDDQISLWLEGQYHPMLFDPGDIQKKGVGILILKPFK</sequence>
<dbReference type="Gene3D" id="1.10.1400.10">
    <property type="match status" value="1"/>
</dbReference>
<evidence type="ECO:0000256" key="2">
    <source>
        <dbReference type="ARBA" id="ARBA00022801"/>
    </source>
</evidence>
<dbReference type="GO" id="GO:0016811">
    <property type="term" value="F:hydrolase activity, acting on carbon-nitrogen (but not peptide) bonds, in linear amides"/>
    <property type="evidence" value="ECO:0007669"/>
    <property type="project" value="InterPro"/>
</dbReference>
<dbReference type="Pfam" id="PF01804">
    <property type="entry name" value="Penicil_amidase"/>
    <property type="match status" value="1"/>
</dbReference>
<evidence type="ECO:0000313" key="4">
    <source>
        <dbReference type="EMBL" id="KKM91940.1"/>
    </source>
</evidence>
<evidence type="ECO:0000256" key="3">
    <source>
        <dbReference type="ARBA" id="ARBA00023145"/>
    </source>
</evidence>
<dbReference type="InterPro" id="IPR023343">
    <property type="entry name" value="Penicillin_amidase_dom1"/>
</dbReference>
<dbReference type="InterPro" id="IPR014395">
    <property type="entry name" value="Pen/GL7ACA/AHL_acylase"/>
</dbReference>
<evidence type="ECO:0000256" key="1">
    <source>
        <dbReference type="ARBA" id="ARBA00006586"/>
    </source>
</evidence>
<dbReference type="EMBL" id="LAZR01006464">
    <property type="protein sequence ID" value="KKM91940.1"/>
    <property type="molecule type" value="Genomic_DNA"/>
</dbReference>
<evidence type="ECO:0008006" key="5">
    <source>
        <dbReference type="Google" id="ProtNLM"/>
    </source>
</evidence>
<name>A0A0F9NSY0_9ZZZZ</name>
<proteinExistence type="inferred from homology"/>
<feature type="non-terminal residue" evidence="4">
    <location>
        <position position="1"/>
    </location>
</feature>
<dbReference type="InterPro" id="IPR043146">
    <property type="entry name" value="Penicillin_amidase_N_B-knob"/>
</dbReference>
<dbReference type="SUPFAM" id="SSF56235">
    <property type="entry name" value="N-terminal nucleophile aminohydrolases (Ntn hydrolases)"/>
    <property type="match status" value="1"/>
</dbReference>
<dbReference type="Gene3D" id="3.60.20.10">
    <property type="entry name" value="Glutamine Phosphoribosylpyrophosphate, subunit 1, domain 1"/>
    <property type="match status" value="1"/>
</dbReference>
<dbReference type="PANTHER" id="PTHR34218:SF4">
    <property type="entry name" value="ACYL-HOMOSERINE LACTONE ACYLASE QUIP"/>
    <property type="match status" value="1"/>
</dbReference>
<dbReference type="InterPro" id="IPR002692">
    <property type="entry name" value="S45"/>
</dbReference>
<comment type="caution">
    <text evidence="4">The sequence shown here is derived from an EMBL/GenBank/DDBJ whole genome shotgun (WGS) entry which is preliminary data.</text>
</comment>
<comment type="similarity">
    <text evidence="1">Belongs to the peptidase S45 family.</text>
</comment>
<gene>
    <name evidence="4" type="ORF">LCGC14_1223500</name>
</gene>
<dbReference type="InterPro" id="IPR029055">
    <property type="entry name" value="Ntn_hydrolases_N"/>
</dbReference>
<reference evidence="4" key="1">
    <citation type="journal article" date="2015" name="Nature">
        <title>Complex archaea that bridge the gap between prokaryotes and eukaryotes.</title>
        <authorList>
            <person name="Spang A."/>
            <person name="Saw J.H."/>
            <person name="Jorgensen S.L."/>
            <person name="Zaremba-Niedzwiedzka K."/>
            <person name="Martijn J."/>
            <person name="Lind A.E."/>
            <person name="van Eijk R."/>
            <person name="Schleper C."/>
            <person name="Guy L."/>
            <person name="Ettema T.J."/>
        </authorList>
    </citation>
    <scope>NUCLEOTIDE SEQUENCE</scope>
</reference>
<dbReference type="Gene3D" id="1.10.439.10">
    <property type="entry name" value="Penicillin Amidohydrolase, domain 1"/>
    <property type="match status" value="1"/>
</dbReference>
<dbReference type="Gene3D" id="2.30.120.10">
    <property type="match status" value="1"/>
</dbReference>
<protein>
    <recommendedName>
        <fullName evidence="5">Penicillin acylase family protein</fullName>
    </recommendedName>
</protein>
<keyword evidence="2" id="KW-0378">Hydrolase</keyword>
<dbReference type="GO" id="GO:0017000">
    <property type="term" value="P:antibiotic biosynthetic process"/>
    <property type="evidence" value="ECO:0007669"/>
    <property type="project" value="InterPro"/>
</dbReference>
<organism evidence="4">
    <name type="scientific">marine sediment metagenome</name>
    <dbReference type="NCBI Taxonomy" id="412755"/>
    <lineage>
        <taxon>unclassified sequences</taxon>
        <taxon>metagenomes</taxon>
        <taxon>ecological metagenomes</taxon>
    </lineage>
</organism>
<keyword evidence="3" id="KW-0865">Zymogen</keyword>
<dbReference type="CDD" id="cd03747">
    <property type="entry name" value="Ntn_PGA_like"/>
    <property type="match status" value="1"/>
</dbReference>